<dbReference type="CDD" id="cd06662">
    <property type="entry name" value="SURF1"/>
    <property type="match status" value="1"/>
</dbReference>
<feature type="transmembrane region" description="Helical" evidence="6">
    <location>
        <begin position="209"/>
        <end position="228"/>
    </location>
</feature>
<evidence type="ECO:0000256" key="2">
    <source>
        <dbReference type="ARBA" id="ARBA00007165"/>
    </source>
</evidence>
<dbReference type="InterPro" id="IPR045214">
    <property type="entry name" value="Surf1/Surf4"/>
</dbReference>
<evidence type="ECO:0000256" key="4">
    <source>
        <dbReference type="ARBA" id="ARBA00022989"/>
    </source>
</evidence>
<evidence type="ECO:0000313" key="7">
    <source>
        <dbReference type="EMBL" id="MDO7925948.1"/>
    </source>
</evidence>
<evidence type="ECO:0000256" key="6">
    <source>
        <dbReference type="RuleBase" id="RU363076"/>
    </source>
</evidence>
<keyword evidence="5 6" id="KW-0472">Membrane</keyword>
<dbReference type="InterPro" id="IPR002994">
    <property type="entry name" value="Surf1/Shy1"/>
</dbReference>
<accession>A0ABT9CKC8</accession>
<comment type="similarity">
    <text evidence="2 6">Belongs to the SURF1 family.</text>
</comment>
<organism evidence="7 8">
    <name type="scientific">Pseudomonas serbiensis</name>
    <dbReference type="NCBI Taxonomy" id="3064350"/>
    <lineage>
        <taxon>Bacteria</taxon>
        <taxon>Pseudomonadati</taxon>
        <taxon>Pseudomonadota</taxon>
        <taxon>Gammaproteobacteria</taxon>
        <taxon>Pseudomonadales</taxon>
        <taxon>Pseudomonadaceae</taxon>
        <taxon>Pseudomonas</taxon>
    </lineage>
</organism>
<dbReference type="RefSeq" id="WP_304574184.1">
    <property type="nucleotide sequence ID" value="NZ_JAUQOO010000002.1"/>
</dbReference>
<keyword evidence="3 6" id="KW-0812">Transmembrane</keyword>
<name>A0ABT9CKC8_9PSED</name>
<evidence type="ECO:0000256" key="3">
    <source>
        <dbReference type="ARBA" id="ARBA00022692"/>
    </source>
</evidence>
<sequence>MKRFILRSGPALLMLAVLPLLVMLGFWQLNRAEEKRVILDHYAGHRAAAPVDIARLLDIEEPAYRRVQLHGQFDAAHSLLLDNSTRDGKAGVELLQPFKDQPSGLWLWINRGWLPWPDRRTPPVFSTSNQLLNLNAWVYVPHGESFHLQADAVSNSWPRLVTAFTPGKLWAELDRQGYPHELRLEPGEAAYRTDWPVVAMEPQKHMGYAVQWFALATALLGFGLYRGWRNRKHREKNHEHRRRI</sequence>
<keyword evidence="6" id="KW-1003">Cell membrane</keyword>
<dbReference type="Proteomes" id="UP001223016">
    <property type="component" value="Unassembled WGS sequence"/>
</dbReference>
<feature type="transmembrane region" description="Helical" evidence="6">
    <location>
        <begin position="12"/>
        <end position="29"/>
    </location>
</feature>
<evidence type="ECO:0000256" key="5">
    <source>
        <dbReference type="ARBA" id="ARBA00023136"/>
    </source>
</evidence>
<dbReference type="PROSITE" id="PS50895">
    <property type="entry name" value="SURF1"/>
    <property type="match status" value="1"/>
</dbReference>
<proteinExistence type="inferred from homology"/>
<evidence type="ECO:0000313" key="8">
    <source>
        <dbReference type="Proteomes" id="UP001223016"/>
    </source>
</evidence>
<dbReference type="Pfam" id="PF02104">
    <property type="entry name" value="SURF1"/>
    <property type="match status" value="1"/>
</dbReference>
<keyword evidence="8" id="KW-1185">Reference proteome</keyword>
<dbReference type="PANTHER" id="PTHR23427">
    <property type="entry name" value="SURFEIT LOCUS PROTEIN"/>
    <property type="match status" value="1"/>
</dbReference>
<protein>
    <recommendedName>
        <fullName evidence="6">SURF1-like protein</fullName>
    </recommendedName>
</protein>
<keyword evidence="4 6" id="KW-1133">Transmembrane helix</keyword>
<comment type="subcellular location">
    <subcellularLocation>
        <location evidence="6">Cell membrane</location>
        <topology evidence="6">Multi-pass membrane protein</topology>
    </subcellularLocation>
    <subcellularLocation>
        <location evidence="1">Membrane</location>
    </subcellularLocation>
</comment>
<reference evidence="7 8" key="1">
    <citation type="submission" date="2023-07" db="EMBL/GenBank/DDBJ databases">
        <title>Identification of four novel Pseudomonas species associated with bacterial leaf spot of cucurbits.</title>
        <authorList>
            <person name="Fullem K.R."/>
        </authorList>
    </citation>
    <scope>NUCLEOTIDE SEQUENCE [LARGE SCALE GENOMIC DNA]</scope>
    <source>
        <strain evidence="7 8">KFB 138</strain>
    </source>
</reference>
<dbReference type="EMBL" id="JAUQOO010000002">
    <property type="protein sequence ID" value="MDO7925948.1"/>
    <property type="molecule type" value="Genomic_DNA"/>
</dbReference>
<evidence type="ECO:0000256" key="1">
    <source>
        <dbReference type="ARBA" id="ARBA00004370"/>
    </source>
</evidence>
<gene>
    <name evidence="7" type="ORF">Q6A51_04105</name>
</gene>
<dbReference type="PANTHER" id="PTHR23427:SF2">
    <property type="entry name" value="SURFEIT LOCUS PROTEIN 1"/>
    <property type="match status" value="1"/>
</dbReference>
<comment type="caution">
    <text evidence="7">The sequence shown here is derived from an EMBL/GenBank/DDBJ whole genome shotgun (WGS) entry which is preliminary data.</text>
</comment>